<feature type="region of interest" description="Disordered" evidence="5">
    <location>
        <begin position="331"/>
        <end position="350"/>
    </location>
</feature>
<gene>
    <name evidence="7" type="ORF">K7432_004199</name>
</gene>
<feature type="transmembrane region" description="Helical" evidence="6">
    <location>
        <begin position="297"/>
        <end position="316"/>
    </location>
</feature>
<name>A0ABR2W511_9FUNG</name>
<dbReference type="PANTHER" id="PTHR12570:SF82">
    <property type="entry name" value="NIPA-LIKE PROTEIN 3"/>
    <property type="match status" value="1"/>
</dbReference>
<evidence type="ECO:0000313" key="8">
    <source>
        <dbReference type="Proteomes" id="UP001479436"/>
    </source>
</evidence>
<feature type="transmembrane region" description="Helical" evidence="6">
    <location>
        <begin position="79"/>
        <end position="99"/>
    </location>
</feature>
<dbReference type="InterPro" id="IPR008521">
    <property type="entry name" value="Mg_trans_NIPA"/>
</dbReference>
<keyword evidence="4 6" id="KW-0472">Membrane</keyword>
<keyword evidence="2 6" id="KW-0812">Transmembrane</keyword>
<sequence length="375" mass="41904">MAPAFMDYIIGFIVSLAASFLNALGLNIMKRDHSRNEALPVEYQRHEFLRVSWHIGLYLYAGSQMFGNTIALNYLKTQWVAPLGAVSLIFNFIFAKMLVGTPITRKDIYGTAVVIVCVIWIVIWGGRGTGEDAENDLTLDRLKSLYLRPVFIAYFSILDVVTLVCLFVGLYAKHCLEGTLNRRVPLFGYVVDRRRLQKILGMCMAGIGGLVASQTLLLAKSGVKLVTITLTQANQFTDSFSYLILVGLVATSIIQIYCLNTGLKLADSVLIVPIFFGFYTSMGLINTIIYLNQIATYEIWVLALILLGIFALIYGVKLLSQAKPDPSASMESLEIGEQSQSHSKQKKDYTVTEETLEYNKKPNGWNEDDFENIKL</sequence>
<evidence type="ECO:0000256" key="3">
    <source>
        <dbReference type="ARBA" id="ARBA00022989"/>
    </source>
</evidence>
<feature type="transmembrane region" description="Helical" evidence="6">
    <location>
        <begin position="48"/>
        <end position="67"/>
    </location>
</feature>
<evidence type="ECO:0000256" key="4">
    <source>
        <dbReference type="ARBA" id="ARBA00023136"/>
    </source>
</evidence>
<reference evidence="7 8" key="1">
    <citation type="submission" date="2023-04" db="EMBL/GenBank/DDBJ databases">
        <title>Genome of Basidiobolus ranarum AG-B5.</title>
        <authorList>
            <person name="Stajich J.E."/>
            <person name="Carter-House D."/>
            <person name="Gryganskyi A."/>
        </authorList>
    </citation>
    <scope>NUCLEOTIDE SEQUENCE [LARGE SCALE GENOMIC DNA]</scope>
    <source>
        <strain evidence="7 8">AG-B5</strain>
    </source>
</reference>
<evidence type="ECO:0000256" key="1">
    <source>
        <dbReference type="ARBA" id="ARBA00004141"/>
    </source>
</evidence>
<keyword evidence="3 6" id="KW-1133">Transmembrane helix</keyword>
<feature type="transmembrane region" description="Helical" evidence="6">
    <location>
        <begin position="199"/>
        <end position="219"/>
    </location>
</feature>
<dbReference type="InterPro" id="IPR037185">
    <property type="entry name" value="EmrE-like"/>
</dbReference>
<feature type="transmembrane region" description="Helical" evidence="6">
    <location>
        <begin position="270"/>
        <end position="291"/>
    </location>
</feature>
<feature type="transmembrane region" description="Helical" evidence="6">
    <location>
        <begin position="6"/>
        <end position="28"/>
    </location>
</feature>
<dbReference type="EMBL" id="JASJQH010007016">
    <property type="protein sequence ID" value="KAK9720402.1"/>
    <property type="molecule type" value="Genomic_DNA"/>
</dbReference>
<dbReference type="SUPFAM" id="SSF103481">
    <property type="entry name" value="Multidrug resistance efflux transporter EmrE"/>
    <property type="match status" value="1"/>
</dbReference>
<feature type="transmembrane region" description="Helical" evidence="6">
    <location>
        <begin position="239"/>
        <end position="258"/>
    </location>
</feature>
<keyword evidence="8" id="KW-1185">Reference proteome</keyword>
<protein>
    <recommendedName>
        <fullName evidence="9">Magnesium transporter</fullName>
    </recommendedName>
</protein>
<comment type="subcellular location">
    <subcellularLocation>
        <location evidence="1">Membrane</location>
        <topology evidence="1">Multi-pass membrane protein</topology>
    </subcellularLocation>
</comment>
<dbReference type="Pfam" id="PF05653">
    <property type="entry name" value="Mg_trans_NIPA"/>
    <property type="match status" value="1"/>
</dbReference>
<dbReference type="Proteomes" id="UP001479436">
    <property type="component" value="Unassembled WGS sequence"/>
</dbReference>
<organism evidence="7 8">
    <name type="scientific">Basidiobolus ranarum</name>
    <dbReference type="NCBI Taxonomy" id="34480"/>
    <lineage>
        <taxon>Eukaryota</taxon>
        <taxon>Fungi</taxon>
        <taxon>Fungi incertae sedis</taxon>
        <taxon>Zoopagomycota</taxon>
        <taxon>Entomophthoromycotina</taxon>
        <taxon>Basidiobolomycetes</taxon>
        <taxon>Basidiobolales</taxon>
        <taxon>Basidiobolaceae</taxon>
        <taxon>Basidiobolus</taxon>
    </lineage>
</organism>
<dbReference type="PANTHER" id="PTHR12570">
    <property type="match status" value="1"/>
</dbReference>
<comment type="caution">
    <text evidence="7">The sequence shown here is derived from an EMBL/GenBank/DDBJ whole genome shotgun (WGS) entry which is preliminary data.</text>
</comment>
<evidence type="ECO:0000256" key="5">
    <source>
        <dbReference type="SAM" id="MobiDB-lite"/>
    </source>
</evidence>
<accession>A0ABR2W511</accession>
<proteinExistence type="predicted"/>
<feature type="transmembrane region" description="Helical" evidence="6">
    <location>
        <begin position="108"/>
        <end position="126"/>
    </location>
</feature>
<evidence type="ECO:0000313" key="7">
    <source>
        <dbReference type="EMBL" id="KAK9720402.1"/>
    </source>
</evidence>
<feature type="transmembrane region" description="Helical" evidence="6">
    <location>
        <begin position="146"/>
        <end position="172"/>
    </location>
</feature>
<evidence type="ECO:0000256" key="6">
    <source>
        <dbReference type="SAM" id="Phobius"/>
    </source>
</evidence>
<evidence type="ECO:0000256" key="2">
    <source>
        <dbReference type="ARBA" id="ARBA00022692"/>
    </source>
</evidence>
<evidence type="ECO:0008006" key="9">
    <source>
        <dbReference type="Google" id="ProtNLM"/>
    </source>
</evidence>